<keyword evidence="2" id="KW-1185">Reference proteome</keyword>
<comment type="caution">
    <text evidence="1">The sequence shown here is derived from an EMBL/GenBank/DDBJ whole genome shotgun (WGS) entry which is preliminary data.</text>
</comment>
<dbReference type="EMBL" id="BGPR01000663">
    <property type="protein sequence ID" value="GBM30541.1"/>
    <property type="molecule type" value="Genomic_DNA"/>
</dbReference>
<dbReference type="AlphaFoldDB" id="A0A4Y2ENV7"/>
<sequence>MDIGFVRGKSDHLPRVDTTRMAMYFKENSDFLMAETRGIKTQRIARYSSMFSKMRSAEDKILIKILRKLGDICYDIMKKQVKSRDGESQ</sequence>
<organism evidence="1 2">
    <name type="scientific">Araneus ventricosus</name>
    <name type="common">Orbweaver spider</name>
    <name type="synonym">Epeira ventricosa</name>
    <dbReference type="NCBI Taxonomy" id="182803"/>
    <lineage>
        <taxon>Eukaryota</taxon>
        <taxon>Metazoa</taxon>
        <taxon>Ecdysozoa</taxon>
        <taxon>Arthropoda</taxon>
        <taxon>Chelicerata</taxon>
        <taxon>Arachnida</taxon>
        <taxon>Araneae</taxon>
        <taxon>Araneomorphae</taxon>
        <taxon>Entelegynae</taxon>
        <taxon>Araneoidea</taxon>
        <taxon>Araneidae</taxon>
        <taxon>Araneus</taxon>
    </lineage>
</organism>
<evidence type="ECO:0000313" key="1">
    <source>
        <dbReference type="EMBL" id="GBM30541.1"/>
    </source>
</evidence>
<evidence type="ECO:0000313" key="2">
    <source>
        <dbReference type="Proteomes" id="UP000499080"/>
    </source>
</evidence>
<proteinExistence type="predicted"/>
<accession>A0A4Y2ENV7</accession>
<dbReference type="OrthoDB" id="261614at2759"/>
<dbReference type="Proteomes" id="UP000499080">
    <property type="component" value="Unassembled WGS sequence"/>
</dbReference>
<name>A0A4Y2ENV7_ARAVE</name>
<reference evidence="1 2" key="1">
    <citation type="journal article" date="2019" name="Sci. Rep.">
        <title>Orb-weaving spider Araneus ventricosus genome elucidates the spidroin gene catalogue.</title>
        <authorList>
            <person name="Kono N."/>
            <person name="Nakamura H."/>
            <person name="Ohtoshi R."/>
            <person name="Moran D.A.P."/>
            <person name="Shinohara A."/>
            <person name="Yoshida Y."/>
            <person name="Fujiwara M."/>
            <person name="Mori M."/>
            <person name="Tomita M."/>
            <person name="Arakawa K."/>
        </authorList>
    </citation>
    <scope>NUCLEOTIDE SEQUENCE [LARGE SCALE GENOMIC DNA]</scope>
</reference>
<protein>
    <submittedName>
        <fullName evidence="1">Uncharacterized protein</fullName>
    </submittedName>
</protein>
<gene>
    <name evidence="1" type="ORF">AVEN_264997_1</name>
</gene>